<dbReference type="AlphaFoldDB" id="A0A9N7NYU5"/>
<dbReference type="Proteomes" id="UP001153555">
    <property type="component" value="Unassembled WGS sequence"/>
</dbReference>
<dbReference type="InterPro" id="IPR034086">
    <property type="entry name" value="PMEI_plant"/>
</dbReference>
<dbReference type="EMBL" id="CACSLK010034598">
    <property type="protein sequence ID" value="CAA0841888.1"/>
    <property type="molecule type" value="Genomic_DNA"/>
</dbReference>
<dbReference type="InterPro" id="IPR035513">
    <property type="entry name" value="Invertase/methylesterase_inhib"/>
</dbReference>
<dbReference type="PANTHER" id="PTHR36710">
    <property type="entry name" value="PECTINESTERASE INHIBITOR-LIKE"/>
    <property type="match status" value="1"/>
</dbReference>
<dbReference type="GO" id="GO:0046910">
    <property type="term" value="F:pectinesterase inhibitor activity"/>
    <property type="evidence" value="ECO:0007669"/>
    <property type="project" value="InterPro"/>
</dbReference>
<dbReference type="Gene3D" id="1.20.140.40">
    <property type="entry name" value="Invertase/pectin methylesterase inhibitor family protein"/>
    <property type="match status" value="1"/>
</dbReference>
<dbReference type="InterPro" id="IPR052421">
    <property type="entry name" value="PCW_Enzyme_Inhibitor"/>
</dbReference>
<evidence type="ECO:0000313" key="7">
    <source>
        <dbReference type="Proteomes" id="UP001153555"/>
    </source>
</evidence>
<accession>A0A9N7NYU5</accession>
<dbReference type="SUPFAM" id="SSF101148">
    <property type="entry name" value="Plant invertase/pectin methylesterase inhibitor"/>
    <property type="match status" value="1"/>
</dbReference>
<dbReference type="InterPro" id="IPR006501">
    <property type="entry name" value="Pectinesterase_inhib_dom"/>
</dbReference>
<dbReference type="NCBIfam" id="TIGR01614">
    <property type="entry name" value="PME_inhib"/>
    <property type="match status" value="1"/>
</dbReference>
<evidence type="ECO:0000313" key="6">
    <source>
        <dbReference type="EMBL" id="CAA0841888.1"/>
    </source>
</evidence>
<sequence>MIFLIILLTAFSNVSPAPLHPVVTPAVIDSICPKASNRSLCRAVLGPAIGRSILFNLTLVLCGPPIRMAQSSATRARGLAWNLEKNTNTTERTRRKYRMCFSSYKGVLDKLGKADLYMHVHVQTKTKSVRQEVGLVSGHVESCDKELVGLPRDGSGLLEANGRIKDLCSIVLAICDFLKDRK</sequence>
<keyword evidence="2" id="KW-1015">Disulfide bond</keyword>
<evidence type="ECO:0000256" key="2">
    <source>
        <dbReference type="ARBA" id="ARBA00023157"/>
    </source>
</evidence>
<comment type="caution">
    <text evidence="6">The sequence shown here is derived from an EMBL/GenBank/DDBJ whole genome shotgun (WGS) entry which is preliminary data.</text>
</comment>
<protein>
    <recommendedName>
        <fullName evidence="5">Pectinesterase inhibitor domain-containing protein</fullName>
    </recommendedName>
</protein>
<dbReference type="CDD" id="cd15797">
    <property type="entry name" value="PMEI"/>
    <property type="match status" value="1"/>
</dbReference>
<dbReference type="SMART" id="SM00856">
    <property type="entry name" value="PMEI"/>
    <property type="match status" value="1"/>
</dbReference>
<evidence type="ECO:0000256" key="1">
    <source>
        <dbReference type="ARBA" id="ARBA00022729"/>
    </source>
</evidence>
<evidence type="ECO:0000256" key="3">
    <source>
        <dbReference type="ARBA" id="ARBA00038471"/>
    </source>
</evidence>
<keyword evidence="7" id="KW-1185">Reference proteome</keyword>
<dbReference type="OrthoDB" id="913766at2759"/>
<feature type="chain" id="PRO_5040181086" description="Pectinesterase inhibitor domain-containing protein" evidence="4">
    <location>
        <begin position="17"/>
        <end position="182"/>
    </location>
</feature>
<name>A0A9N7NYU5_STRHE</name>
<proteinExistence type="inferred from homology"/>
<comment type="similarity">
    <text evidence="3">Belongs to the PMEI family.</text>
</comment>
<gene>
    <name evidence="6" type="ORF">SHERM_07763</name>
</gene>
<evidence type="ECO:0000259" key="5">
    <source>
        <dbReference type="SMART" id="SM00856"/>
    </source>
</evidence>
<feature type="domain" description="Pectinesterase inhibitor" evidence="5">
    <location>
        <begin position="23"/>
        <end position="174"/>
    </location>
</feature>
<dbReference type="PANTHER" id="PTHR36710:SF4">
    <property type="entry name" value="PLANT INVERTASE_PECTIN METHYLESTERASE INHIBITOR SUPERFAMILY PROTEIN"/>
    <property type="match status" value="1"/>
</dbReference>
<feature type="signal peptide" evidence="4">
    <location>
        <begin position="1"/>
        <end position="16"/>
    </location>
</feature>
<organism evidence="6 7">
    <name type="scientific">Striga hermonthica</name>
    <name type="common">Purple witchweed</name>
    <name type="synonym">Buchnera hermonthica</name>
    <dbReference type="NCBI Taxonomy" id="68872"/>
    <lineage>
        <taxon>Eukaryota</taxon>
        <taxon>Viridiplantae</taxon>
        <taxon>Streptophyta</taxon>
        <taxon>Embryophyta</taxon>
        <taxon>Tracheophyta</taxon>
        <taxon>Spermatophyta</taxon>
        <taxon>Magnoliopsida</taxon>
        <taxon>eudicotyledons</taxon>
        <taxon>Gunneridae</taxon>
        <taxon>Pentapetalae</taxon>
        <taxon>asterids</taxon>
        <taxon>lamiids</taxon>
        <taxon>Lamiales</taxon>
        <taxon>Orobanchaceae</taxon>
        <taxon>Buchnereae</taxon>
        <taxon>Striga</taxon>
    </lineage>
</organism>
<reference evidence="6" key="1">
    <citation type="submission" date="2019-12" db="EMBL/GenBank/DDBJ databases">
        <authorList>
            <person name="Scholes J."/>
        </authorList>
    </citation>
    <scope>NUCLEOTIDE SEQUENCE</scope>
</reference>
<dbReference type="Pfam" id="PF04043">
    <property type="entry name" value="PMEI"/>
    <property type="match status" value="1"/>
</dbReference>
<evidence type="ECO:0000256" key="4">
    <source>
        <dbReference type="SAM" id="SignalP"/>
    </source>
</evidence>
<keyword evidence="1 4" id="KW-0732">Signal</keyword>